<evidence type="ECO:0000313" key="2">
    <source>
        <dbReference type="EMBL" id="TYO94513.1"/>
    </source>
</evidence>
<protein>
    <submittedName>
        <fullName evidence="2">Uncharacterized protein</fullName>
    </submittedName>
</protein>
<feature type="compositionally biased region" description="Basic and acidic residues" evidence="1">
    <location>
        <begin position="297"/>
        <end position="311"/>
    </location>
</feature>
<evidence type="ECO:0000256" key="1">
    <source>
        <dbReference type="SAM" id="MobiDB-lite"/>
    </source>
</evidence>
<feature type="region of interest" description="Disordered" evidence="1">
    <location>
        <begin position="294"/>
        <end position="319"/>
    </location>
</feature>
<reference evidence="2 3" key="1">
    <citation type="submission" date="2019-07" db="EMBL/GenBank/DDBJ databases">
        <title>Genomic Encyclopedia of Type Strains, Phase I: the one thousand microbial genomes (KMG-I) project.</title>
        <authorList>
            <person name="Kyrpides N."/>
        </authorList>
    </citation>
    <scope>NUCLEOTIDE SEQUENCE [LARGE SCALE GENOMIC DNA]</scope>
    <source>
        <strain evidence="2 3">DSM 6562</strain>
    </source>
</reference>
<dbReference type="EMBL" id="VNHM01000014">
    <property type="protein sequence ID" value="TYO94513.1"/>
    <property type="molecule type" value="Genomic_DNA"/>
</dbReference>
<comment type="caution">
    <text evidence="2">The sequence shown here is derived from an EMBL/GenBank/DDBJ whole genome shotgun (WGS) entry which is preliminary data.</text>
</comment>
<feature type="compositionally biased region" description="Polar residues" evidence="1">
    <location>
        <begin position="128"/>
        <end position="150"/>
    </location>
</feature>
<proteinExistence type="predicted"/>
<keyword evidence="3" id="KW-1185">Reference proteome</keyword>
<accession>A0A5S4ZPF6</accession>
<organism evidence="2 3">
    <name type="scientific">Desulfallas thermosapovorans DSM 6562</name>
    <dbReference type="NCBI Taxonomy" id="1121431"/>
    <lineage>
        <taxon>Bacteria</taxon>
        <taxon>Bacillati</taxon>
        <taxon>Bacillota</taxon>
        <taxon>Clostridia</taxon>
        <taxon>Eubacteriales</taxon>
        <taxon>Desulfallaceae</taxon>
        <taxon>Desulfallas</taxon>
    </lineage>
</organism>
<dbReference type="RefSeq" id="WP_166512315.1">
    <property type="nucleotide sequence ID" value="NZ_VNHM01000014.1"/>
</dbReference>
<dbReference type="Proteomes" id="UP000323166">
    <property type="component" value="Unassembled WGS sequence"/>
</dbReference>
<sequence>MIVQGRTRGHLTIENDVADGLLEVGGIDLAGFYAALKRFIDRRESYDNKSTMPFTVEYFCKKFKIGKSRFYRLAEVLWQVGMLDIDKDRSGKGWRNVYIVHDWPGYDGPLKKIRSGSFRYNKKEFTDTEGNSDLGQSKAENSGQIQQKPSDSGIPDSGIPAADIPPAECNKIQHIEKTNIVVVDVVEPPAEKKQKEPIREKVAANGTTITELQQQAEKVCGVRIPPELLTYLVTEYGIEKVKAKINMLGSVETINAPGFLIAALRDDFKLMPGRPQLQQQKRASPGGRVVQKNIQTRARESDTTKEQERKKLIQSLYMS</sequence>
<evidence type="ECO:0000313" key="3">
    <source>
        <dbReference type="Proteomes" id="UP000323166"/>
    </source>
</evidence>
<gene>
    <name evidence="2" type="ORF">LX24_02349</name>
</gene>
<feature type="region of interest" description="Disordered" evidence="1">
    <location>
        <begin position="125"/>
        <end position="163"/>
    </location>
</feature>
<name>A0A5S4ZPF6_9FIRM</name>
<dbReference type="AlphaFoldDB" id="A0A5S4ZPF6"/>